<dbReference type="PANTHER" id="PTHR43278:SF4">
    <property type="entry name" value="NAD(P)H-DEPENDENT FMN-CONTAINING OXIDOREDUCTASE YWQN-RELATED"/>
    <property type="match status" value="1"/>
</dbReference>
<dbReference type="InterPro" id="IPR005025">
    <property type="entry name" value="FMN_Rdtase-like_dom"/>
</dbReference>
<dbReference type="InterPro" id="IPR051796">
    <property type="entry name" value="ISF_SsuE-like"/>
</dbReference>
<dbReference type="Proteomes" id="UP001600894">
    <property type="component" value="Unassembled WGS sequence"/>
</dbReference>
<evidence type="ECO:0000259" key="3">
    <source>
        <dbReference type="Pfam" id="PF03358"/>
    </source>
</evidence>
<evidence type="ECO:0000256" key="1">
    <source>
        <dbReference type="ARBA" id="ARBA00022630"/>
    </source>
</evidence>
<dbReference type="EMBL" id="BAABXL010000001">
    <property type="protein sequence ID" value="GAA6269045.1"/>
    <property type="molecule type" value="Genomic_DNA"/>
</dbReference>
<accession>A0ABQ0AYD8</accession>
<keyword evidence="1" id="KW-0285">Flavoprotein</keyword>
<proteinExistence type="predicted"/>
<sequence>MKVLMLNGSPHKEGCTWTALCEAAKELEKEGIETEILHVGGRQVWGCMGCGACARLGKCVHDDDLVNTAVAKMKECDGLIVGSPVHYASASGAITSFLDRFFYCGGAAAAHKPGAAVVSARRAGTTAALDQLNKYFTINQMPVVSSQYWNMVHGTSAQETAEDEEGMQIMRTLGRNMAWLLKCIEAGKRAGVCIPAAETERKRTNFIR</sequence>
<dbReference type="SUPFAM" id="SSF52218">
    <property type="entry name" value="Flavoproteins"/>
    <property type="match status" value="1"/>
</dbReference>
<comment type="caution">
    <text evidence="4">The sequence shown here is derived from an EMBL/GenBank/DDBJ whole genome shotgun (WGS) entry which is preliminary data.</text>
</comment>
<dbReference type="InterPro" id="IPR029039">
    <property type="entry name" value="Flavoprotein-like_sf"/>
</dbReference>
<keyword evidence="2" id="KW-0288">FMN</keyword>
<dbReference type="Pfam" id="PF03358">
    <property type="entry name" value="FMN_red"/>
    <property type="match status" value="1"/>
</dbReference>
<organism evidence="4 5">
    <name type="scientific">Enterocloster alcoholdehydrogenati</name>
    <dbReference type="NCBI Taxonomy" id="2547410"/>
    <lineage>
        <taxon>Bacteria</taxon>
        <taxon>Bacillati</taxon>
        <taxon>Bacillota</taxon>
        <taxon>Clostridia</taxon>
        <taxon>Lachnospirales</taxon>
        <taxon>Lachnospiraceae</taxon>
        <taxon>Enterocloster</taxon>
    </lineage>
</organism>
<evidence type="ECO:0000313" key="4">
    <source>
        <dbReference type="EMBL" id="GAA6269045.1"/>
    </source>
</evidence>
<name>A0ABQ0AYD8_9FIRM</name>
<evidence type="ECO:0000256" key="2">
    <source>
        <dbReference type="ARBA" id="ARBA00022643"/>
    </source>
</evidence>
<dbReference type="PANTHER" id="PTHR43278">
    <property type="entry name" value="NAD(P)H-DEPENDENT FMN-CONTAINING OXIDOREDUCTASE YWQN-RELATED"/>
    <property type="match status" value="1"/>
</dbReference>
<protein>
    <submittedName>
        <fullName evidence="4">Flavodoxin family protein</fullName>
    </submittedName>
</protein>
<evidence type="ECO:0000313" key="5">
    <source>
        <dbReference type="Proteomes" id="UP001600894"/>
    </source>
</evidence>
<keyword evidence="5" id="KW-1185">Reference proteome</keyword>
<feature type="domain" description="NADPH-dependent FMN reductase-like" evidence="3">
    <location>
        <begin position="1"/>
        <end position="154"/>
    </location>
</feature>
<dbReference type="Gene3D" id="3.40.50.360">
    <property type="match status" value="1"/>
</dbReference>
<reference evidence="4 5" key="1">
    <citation type="submission" date="2024-04" db="EMBL/GenBank/DDBJ databases">
        <title>Defined microbial consortia suppress multidrug-resistant proinflammatory Enterobacteriaceae via ecological control.</title>
        <authorList>
            <person name="Furuichi M."/>
            <person name="Kawaguchi T."/>
            <person name="Pust M."/>
            <person name="Yasuma K."/>
            <person name="Plichta D."/>
            <person name="Hasegawa N."/>
            <person name="Ohya T."/>
            <person name="Bhattarai S."/>
            <person name="Sasajima S."/>
            <person name="Aoto Y."/>
            <person name="Tuganbaev T."/>
            <person name="Yaginuma M."/>
            <person name="Ueda M."/>
            <person name="Okahashi N."/>
            <person name="Amafuji K."/>
            <person name="Kiridooshi Y."/>
            <person name="Sugita K."/>
            <person name="Strazar M."/>
            <person name="Skelly A."/>
            <person name="Suda W."/>
            <person name="Hattori M."/>
            <person name="Nakamoto N."/>
            <person name="Caballero S."/>
            <person name="Norman J."/>
            <person name="Olle B."/>
            <person name="Tanoue T."/>
            <person name="Arita M."/>
            <person name="Bucci V."/>
            <person name="Atarashi K."/>
            <person name="Xavier R."/>
            <person name="Honda K."/>
        </authorList>
    </citation>
    <scope>NUCLEOTIDE SEQUENCE [LARGE SCALE GENOMIC DNA]</scope>
    <source>
        <strain evidence="5">f13</strain>
    </source>
</reference>
<dbReference type="RefSeq" id="WP_176253975.1">
    <property type="nucleotide sequence ID" value="NZ_BAABXL010000001.1"/>
</dbReference>
<gene>
    <name evidence="4" type="ORF">F130042H8_21050</name>
</gene>